<dbReference type="AlphaFoldDB" id="A0AAJ2MM44"/>
<dbReference type="PANTHER" id="PTHR34478">
    <property type="entry name" value="PROTEIN LEMA"/>
    <property type="match status" value="1"/>
</dbReference>
<dbReference type="Pfam" id="PF04011">
    <property type="entry name" value="LemA"/>
    <property type="match status" value="1"/>
</dbReference>
<reference evidence="6" key="1">
    <citation type="submission" date="2023-03" db="EMBL/GenBank/DDBJ databases">
        <authorList>
            <person name="Shen W."/>
            <person name="Cai J."/>
        </authorList>
    </citation>
    <scope>NUCLEOTIDE SEQUENCE</scope>
    <source>
        <strain evidence="6">P86-2</strain>
    </source>
</reference>
<comment type="caution">
    <text evidence="6">The sequence shown here is derived from an EMBL/GenBank/DDBJ whole genome shotgun (WGS) entry which is preliminary data.</text>
</comment>
<proteinExistence type="inferred from homology"/>
<protein>
    <submittedName>
        <fullName evidence="6">LemA family protein</fullName>
    </submittedName>
</protein>
<evidence type="ECO:0000256" key="3">
    <source>
        <dbReference type="ARBA" id="ARBA00022692"/>
    </source>
</evidence>
<dbReference type="InterPro" id="IPR007156">
    <property type="entry name" value="MamQ_LemA"/>
</dbReference>
<comment type="subcellular location">
    <subcellularLocation>
        <location evidence="1">Membrane</location>
        <topology evidence="1">Single-pass membrane protein</topology>
    </subcellularLocation>
</comment>
<evidence type="ECO:0000313" key="7">
    <source>
        <dbReference type="Proteomes" id="UP001262817"/>
    </source>
</evidence>
<dbReference type="SUPFAM" id="SSF140478">
    <property type="entry name" value="LemA-like"/>
    <property type="match status" value="1"/>
</dbReference>
<dbReference type="Gene3D" id="1.20.1440.20">
    <property type="entry name" value="LemA-like domain"/>
    <property type="match status" value="1"/>
</dbReference>
<dbReference type="Proteomes" id="UP001262817">
    <property type="component" value="Unassembled WGS sequence"/>
</dbReference>
<evidence type="ECO:0000256" key="1">
    <source>
        <dbReference type="ARBA" id="ARBA00004167"/>
    </source>
</evidence>
<evidence type="ECO:0000256" key="5">
    <source>
        <dbReference type="ARBA" id="ARBA00023136"/>
    </source>
</evidence>
<dbReference type="InterPro" id="IPR023353">
    <property type="entry name" value="LemA-like_dom_sf"/>
</dbReference>
<evidence type="ECO:0000256" key="2">
    <source>
        <dbReference type="ARBA" id="ARBA00008854"/>
    </source>
</evidence>
<dbReference type="RefSeq" id="WP_311843071.1">
    <property type="nucleotide sequence ID" value="NZ_JARPXR010000009.1"/>
</dbReference>
<organism evidence="6 7">
    <name type="scientific">Lactococcus petauri</name>
    <dbReference type="NCBI Taxonomy" id="1940789"/>
    <lineage>
        <taxon>Bacteria</taxon>
        <taxon>Bacillati</taxon>
        <taxon>Bacillota</taxon>
        <taxon>Bacilli</taxon>
        <taxon>Lactobacillales</taxon>
        <taxon>Streptococcaceae</taxon>
        <taxon>Lactococcus</taxon>
    </lineage>
</organism>
<dbReference type="GO" id="GO:0016020">
    <property type="term" value="C:membrane"/>
    <property type="evidence" value="ECO:0007669"/>
    <property type="project" value="UniProtKB-SubCell"/>
</dbReference>
<accession>A0AAJ2MM44</accession>
<keyword evidence="4" id="KW-1133">Transmembrane helix</keyword>
<gene>
    <name evidence="6" type="ORF">P7D17_08685</name>
</gene>
<dbReference type="EMBL" id="JARPXR010000009">
    <property type="protein sequence ID" value="MDT2584174.1"/>
    <property type="molecule type" value="Genomic_DNA"/>
</dbReference>
<evidence type="ECO:0000313" key="6">
    <source>
        <dbReference type="EMBL" id="MDT2584174.1"/>
    </source>
</evidence>
<keyword evidence="3" id="KW-0812">Transmembrane</keyword>
<keyword evidence="5" id="KW-0472">Membrane</keyword>
<name>A0AAJ2MM44_9LACT</name>
<evidence type="ECO:0000256" key="4">
    <source>
        <dbReference type="ARBA" id="ARBA00022989"/>
    </source>
</evidence>
<comment type="similarity">
    <text evidence="2">Belongs to the LemA family.</text>
</comment>
<dbReference type="PANTHER" id="PTHR34478:SF1">
    <property type="entry name" value="PROTEIN LEMA"/>
    <property type="match status" value="1"/>
</dbReference>
<sequence>MKKIVAISIGAFMGAILLFALTSTLIVSNVNNRTVVLEEAVSSSKSDISKEEQRRVDLFNNLADSVKSYNNHESETLKAVTEARKQADKGNTHEAMKSLNVVVEKYPDLKAQSNYSQINKEFSMTENRLANYRESYNSSVKSYNRYVRSFFPKIVLNMTGYEKQDYKYLDFHVDNKDARDLF</sequence>